<feature type="compositionally biased region" description="Basic and acidic residues" evidence="1">
    <location>
        <begin position="157"/>
        <end position="169"/>
    </location>
</feature>
<dbReference type="EMBL" id="CP029188">
    <property type="protein sequence ID" value="AWI31308.1"/>
    <property type="molecule type" value="Genomic_DNA"/>
</dbReference>
<evidence type="ECO:0000256" key="1">
    <source>
        <dbReference type="SAM" id="MobiDB-lite"/>
    </source>
</evidence>
<protein>
    <recommendedName>
        <fullName evidence="4">AG1 protein</fullName>
    </recommendedName>
</protein>
<keyword evidence="3" id="KW-1185">Reference proteome</keyword>
<evidence type="ECO:0000313" key="3">
    <source>
        <dbReference type="Proteomes" id="UP000244900"/>
    </source>
</evidence>
<feature type="compositionally biased region" description="Polar residues" evidence="1">
    <location>
        <begin position="9"/>
        <end position="23"/>
    </location>
</feature>
<accession>A0A2S1SY38</accession>
<evidence type="ECO:0000313" key="2">
    <source>
        <dbReference type="EMBL" id="AWI31308.1"/>
    </source>
</evidence>
<dbReference type="KEGG" id="stir:DDW44_22895"/>
<name>A0A2S1SY38_9ACTN</name>
<dbReference type="Proteomes" id="UP000244900">
    <property type="component" value="Chromosome"/>
</dbReference>
<organism evidence="2 3">
    <name type="scientific">Streptomyces tirandamycinicus</name>
    <dbReference type="NCBI Taxonomy" id="2174846"/>
    <lineage>
        <taxon>Bacteria</taxon>
        <taxon>Bacillati</taxon>
        <taxon>Actinomycetota</taxon>
        <taxon>Actinomycetes</taxon>
        <taxon>Kitasatosporales</taxon>
        <taxon>Streptomycetaceae</taxon>
        <taxon>Streptomyces</taxon>
    </lineage>
</organism>
<feature type="region of interest" description="Disordered" evidence="1">
    <location>
        <begin position="145"/>
        <end position="169"/>
    </location>
</feature>
<gene>
    <name evidence="2" type="ORF">DDW44_22895</name>
</gene>
<feature type="compositionally biased region" description="Gly residues" evidence="1">
    <location>
        <begin position="29"/>
        <end position="38"/>
    </location>
</feature>
<proteinExistence type="predicted"/>
<sequence length="169" mass="18522">MAWDEWEQLKTQAAGRQSDQMQLNRVPDEGGGGGGGSYGDLRASESDLAKIGSNAFTLFNRLWDEARVAGPSSSKAADDLKRQGFELGAGLAHVAKRWDEQLGSLRDACSHISNHMRVTKKIHKDDEHYITGQLSSIATLDSGFDERVGEPGAKNKIYGDNEKDEKDKD</sequence>
<reference evidence="2 3" key="1">
    <citation type="submission" date="2018-05" db="EMBL/GenBank/DDBJ databases">
        <title>Complete genome sequence of sponge-derived Streptomyces sp. HNM0039.</title>
        <authorList>
            <person name="Huang X."/>
            <person name="Zhou S."/>
        </authorList>
    </citation>
    <scope>NUCLEOTIDE SEQUENCE [LARGE SCALE GENOMIC DNA]</scope>
    <source>
        <strain evidence="2 3">HNM0039</strain>
    </source>
</reference>
<dbReference type="AlphaFoldDB" id="A0A2S1SY38"/>
<dbReference type="OrthoDB" id="4313158at2"/>
<feature type="region of interest" description="Disordered" evidence="1">
    <location>
        <begin position="1"/>
        <end position="40"/>
    </location>
</feature>
<dbReference type="RefSeq" id="WP_108907568.1">
    <property type="nucleotide sequence ID" value="NZ_CP029188.1"/>
</dbReference>
<evidence type="ECO:0008006" key="4">
    <source>
        <dbReference type="Google" id="ProtNLM"/>
    </source>
</evidence>